<dbReference type="PROSITE" id="PS51257">
    <property type="entry name" value="PROKAR_LIPOPROTEIN"/>
    <property type="match status" value="1"/>
</dbReference>
<evidence type="ECO:0008006" key="5">
    <source>
        <dbReference type="Google" id="ProtNLM"/>
    </source>
</evidence>
<keyword evidence="2" id="KW-0732">Signal</keyword>
<feature type="chain" id="PRO_5046470908" description="Argininosuccinate lyase" evidence="2">
    <location>
        <begin position="17"/>
        <end position="45"/>
    </location>
</feature>
<evidence type="ECO:0000313" key="3">
    <source>
        <dbReference type="EMBL" id="MDQ2066358.1"/>
    </source>
</evidence>
<feature type="signal peptide" evidence="2">
    <location>
        <begin position="1"/>
        <end position="16"/>
    </location>
</feature>
<evidence type="ECO:0000256" key="1">
    <source>
        <dbReference type="SAM" id="MobiDB-lite"/>
    </source>
</evidence>
<reference evidence="3 4" key="1">
    <citation type="submission" date="2023-08" db="EMBL/GenBank/DDBJ databases">
        <title>Characterization of two Paracoccaceae strains isolated from Phycosphere and proposal of Xinfangfangia lacusdiani sp. nov.</title>
        <authorList>
            <person name="Deng Y."/>
            <person name="Zhang Y.Q."/>
        </authorList>
    </citation>
    <scope>NUCLEOTIDE SEQUENCE [LARGE SCALE GENOMIC DNA]</scope>
    <source>
        <strain evidence="3 4">CPCC 101601</strain>
    </source>
</reference>
<evidence type="ECO:0000256" key="2">
    <source>
        <dbReference type="SAM" id="SignalP"/>
    </source>
</evidence>
<accession>A0ABU0VXW7</accession>
<evidence type="ECO:0000313" key="4">
    <source>
        <dbReference type="Proteomes" id="UP001239680"/>
    </source>
</evidence>
<name>A0ABU0VXW7_9RHOB</name>
<dbReference type="Proteomes" id="UP001239680">
    <property type="component" value="Unassembled WGS sequence"/>
</dbReference>
<keyword evidence="4" id="KW-1185">Reference proteome</keyword>
<proteinExistence type="predicted"/>
<organism evidence="3 4">
    <name type="scientific">Pseudogemmobacter lacusdianii</name>
    <dbReference type="NCBI Taxonomy" id="3069608"/>
    <lineage>
        <taxon>Bacteria</taxon>
        <taxon>Pseudomonadati</taxon>
        <taxon>Pseudomonadota</taxon>
        <taxon>Alphaproteobacteria</taxon>
        <taxon>Rhodobacterales</taxon>
        <taxon>Paracoccaceae</taxon>
        <taxon>Pseudogemmobacter</taxon>
    </lineage>
</organism>
<comment type="caution">
    <text evidence="3">The sequence shown here is derived from an EMBL/GenBank/DDBJ whole genome shotgun (WGS) entry which is preliminary data.</text>
</comment>
<sequence length="45" mass="4446">MRALLLLSLLTLAACGADGPPRAPGQDAPPANGFSGQLTIGTVGR</sequence>
<dbReference type="EMBL" id="JAVDBT010000006">
    <property type="protein sequence ID" value="MDQ2066358.1"/>
    <property type="molecule type" value="Genomic_DNA"/>
</dbReference>
<feature type="region of interest" description="Disordered" evidence="1">
    <location>
        <begin position="19"/>
        <end position="45"/>
    </location>
</feature>
<gene>
    <name evidence="3" type="ORF">Q9295_08235</name>
</gene>
<protein>
    <recommendedName>
        <fullName evidence="5">Argininosuccinate lyase</fullName>
    </recommendedName>
</protein>
<dbReference type="RefSeq" id="WP_306680056.1">
    <property type="nucleotide sequence ID" value="NZ_JAVDBT010000006.1"/>
</dbReference>
<feature type="compositionally biased region" description="Polar residues" evidence="1">
    <location>
        <begin position="34"/>
        <end position="45"/>
    </location>
</feature>